<gene>
    <name evidence="1" type="ORF">LSALG_LOCUS17758</name>
</gene>
<name>A0AA35YPI0_LACSI</name>
<sequence>MAKKAIPTHIHSITSSISLRSKMAFSFSKSAQESVSNDYHRLIPKKMPTMEQEELSKYIKNYKCIACRLNLSYDVEYGQRSFMADCGICKTVSELRGRMVNRETYKPPTGTLHQTPSVNLNLTLATTVDDQQPPLASSKSPPKFIDFHGVGSV</sequence>
<dbReference type="Proteomes" id="UP001177003">
    <property type="component" value="Chromosome 3"/>
</dbReference>
<proteinExistence type="predicted"/>
<accession>A0AA35YPI0</accession>
<dbReference type="AlphaFoldDB" id="A0AA35YPI0"/>
<organism evidence="1 2">
    <name type="scientific">Lactuca saligna</name>
    <name type="common">Willowleaf lettuce</name>
    <dbReference type="NCBI Taxonomy" id="75948"/>
    <lineage>
        <taxon>Eukaryota</taxon>
        <taxon>Viridiplantae</taxon>
        <taxon>Streptophyta</taxon>
        <taxon>Embryophyta</taxon>
        <taxon>Tracheophyta</taxon>
        <taxon>Spermatophyta</taxon>
        <taxon>Magnoliopsida</taxon>
        <taxon>eudicotyledons</taxon>
        <taxon>Gunneridae</taxon>
        <taxon>Pentapetalae</taxon>
        <taxon>asterids</taxon>
        <taxon>campanulids</taxon>
        <taxon>Asterales</taxon>
        <taxon>Asteraceae</taxon>
        <taxon>Cichorioideae</taxon>
        <taxon>Cichorieae</taxon>
        <taxon>Lactucinae</taxon>
        <taxon>Lactuca</taxon>
    </lineage>
</organism>
<dbReference type="EMBL" id="OX465079">
    <property type="protein sequence ID" value="CAI9277850.1"/>
    <property type="molecule type" value="Genomic_DNA"/>
</dbReference>
<keyword evidence="2" id="KW-1185">Reference proteome</keyword>
<reference evidence="1" key="1">
    <citation type="submission" date="2023-04" db="EMBL/GenBank/DDBJ databases">
        <authorList>
            <person name="Vijverberg K."/>
            <person name="Xiong W."/>
            <person name="Schranz E."/>
        </authorList>
    </citation>
    <scope>NUCLEOTIDE SEQUENCE</scope>
</reference>
<evidence type="ECO:0000313" key="2">
    <source>
        <dbReference type="Proteomes" id="UP001177003"/>
    </source>
</evidence>
<protein>
    <submittedName>
        <fullName evidence="1">Uncharacterized protein</fullName>
    </submittedName>
</protein>
<evidence type="ECO:0000313" key="1">
    <source>
        <dbReference type="EMBL" id="CAI9277850.1"/>
    </source>
</evidence>